<dbReference type="EMBL" id="DXCP01000033">
    <property type="protein sequence ID" value="HIY79619.1"/>
    <property type="molecule type" value="Genomic_DNA"/>
</dbReference>
<name>A0A9D2CH64_9ACTN</name>
<keyword evidence="1" id="KW-0732">Signal</keyword>
<reference evidence="2" key="1">
    <citation type="journal article" date="2021" name="PeerJ">
        <title>Extensive microbial diversity within the chicken gut microbiome revealed by metagenomics and culture.</title>
        <authorList>
            <person name="Gilroy R."/>
            <person name="Ravi A."/>
            <person name="Getino M."/>
            <person name="Pursley I."/>
            <person name="Horton D.L."/>
            <person name="Alikhan N.F."/>
            <person name="Baker D."/>
            <person name="Gharbi K."/>
            <person name="Hall N."/>
            <person name="Watson M."/>
            <person name="Adriaenssens E.M."/>
            <person name="Foster-Nyarko E."/>
            <person name="Jarju S."/>
            <person name="Secka A."/>
            <person name="Antonio M."/>
            <person name="Oren A."/>
            <person name="Chaudhuri R.R."/>
            <person name="La Ragione R."/>
            <person name="Hildebrand F."/>
            <person name="Pallen M.J."/>
        </authorList>
    </citation>
    <scope>NUCLEOTIDE SEQUENCE</scope>
    <source>
        <strain evidence="2">ChiHjej10B9-743</strain>
    </source>
</reference>
<sequence length="310" mass="33322">MGLKKTLGTAIGALSLCLALAACGGSSAPSETDLSELRDEFVGTWELVSMKSDTTTLGEDEVDSMADAGTLVTLDLDEDGNLIYNEVGNQQEGSWSVKDEATLSFELGGSKTEVPYDDDLLTLESSGTTMVFEKTSDDPNMDREPSDNVGEVVEEVVDDPVELDDLDDGDPDVDDFAYLFTDDMIFMERMLAADAAQTAPLDITVADDDVALVKVTGIAEDPDTDTGYLVHVENRTDTDFVLVNVTTTLDGVDVYDYATLFCTVRAGESADGFFYFDHEVAVVSESSSAEVMFAALDIDQNPLGIYSTTI</sequence>
<dbReference type="PROSITE" id="PS51257">
    <property type="entry name" value="PROKAR_LIPOPROTEIN"/>
    <property type="match status" value="1"/>
</dbReference>
<organism evidence="2 3">
    <name type="scientific">Candidatus Olsenella excrementavium</name>
    <dbReference type="NCBI Taxonomy" id="2838709"/>
    <lineage>
        <taxon>Bacteria</taxon>
        <taxon>Bacillati</taxon>
        <taxon>Actinomycetota</taxon>
        <taxon>Coriobacteriia</taxon>
        <taxon>Coriobacteriales</taxon>
        <taxon>Atopobiaceae</taxon>
        <taxon>Olsenella</taxon>
    </lineage>
</organism>
<proteinExistence type="predicted"/>
<dbReference type="AlphaFoldDB" id="A0A9D2CH64"/>
<feature type="signal peptide" evidence="1">
    <location>
        <begin position="1"/>
        <end position="21"/>
    </location>
</feature>
<evidence type="ECO:0008006" key="4">
    <source>
        <dbReference type="Google" id="ProtNLM"/>
    </source>
</evidence>
<dbReference type="Proteomes" id="UP000824133">
    <property type="component" value="Unassembled WGS sequence"/>
</dbReference>
<accession>A0A9D2CH64</accession>
<feature type="chain" id="PRO_5038669622" description="Lipocalin-like domain-containing protein" evidence="1">
    <location>
        <begin position="22"/>
        <end position="310"/>
    </location>
</feature>
<evidence type="ECO:0000313" key="3">
    <source>
        <dbReference type="Proteomes" id="UP000824133"/>
    </source>
</evidence>
<gene>
    <name evidence="2" type="ORF">IAA42_04190</name>
</gene>
<protein>
    <recommendedName>
        <fullName evidence="4">Lipocalin-like domain-containing protein</fullName>
    </recommendedName>
</protein>
<evidence type="ECO:0000313" key="2">
    <source>
        <dbReference type="EMBL" id="HIY79619.1"/>
    </source>
</evidence>
<reference evidence="2" key="2">
    <citation type="submission" date="2021-04" db="EMBL/GenBank/DDBJ databases">
        <authorList>
            <person name="Gilroy R."/>
        </authorList>
    </citation>
    <scope>NUCLEOTIDE SEQUENCE</scope>
    <source>
        <strain evidence="2">ChiHjej10B9-743</strain>
    </source>
</reference>
<comment type="caution">
    <text evidence="2">The sequence shown here is derived from an EMBL/GenBank/DDBJ whole genome shotgun (WGS) entry which is preliminary data.</text>
</comment>
<evidence type="ECO:0000256" key="1">
    <source>
        <dbReference type="SAM" id="SignalP"/>
    </source>
</evidence>